<keyword evidence="1 4" id="KW-0929">Antimicrobial</keyword>
<dbReference type="PANTHER" id="PTHR38107:SF3">
    <property type="entry name" value="LYSOZYME RRRD-RELATED"/>
    <property type="match status" value="1"/>
</dbReference>
<dbReference type="InterPro" id="IPR033907">
    <property type="entry name" value="Endolysin_autolysin"/>
</dbReference>
<gene>
    <name evidence="5" type="ORF">GA0061080_10513</name>
</gene>
<keyword evidence="3" id="KW-1035">Host cytoplasm</keyword>
<evidence type="ECO:0000313" key="5">
    <source>
        <dbReference type="EMBL" id="SCC23151.1"/>
    </source>
</evidence>
<dbReference type="GO" id="GO:0003796">
    <property type="term" value="F:lysozyme activity"/>
    <property type="evidence" value="ECO:0007669"/>
    <property type="project" value="UniProtKB-EC"/>
</dbReference>
<dbReference type="InterPro" id="IPR002196">
    <property type="entry name" value="Glyco_hydro_24"/>
</dbReference>
<reference evidence="6" key="1">
    <citation type="submission" date="2016-08" db="EMBL/GenBank/DDBJ databases">
        <authorList>
            <person name="Varghese N."/>
            <person name="Submissions Spin"/>
        </authorList>
    </citation>
    <scope>NUCLEOTIDE SEQUENCE [LARGE SCALE GENOMIC DNA]</scope>
    <source>
        <strain evidence="6">R-53144</strain>
    </source>
</reference>
<keyword evidence="6" id="KW-1185">Reference proteome</keyword>
<dbReference type="EC" id="3.2.1.17" evidence="4"/>
<protein>
    <recommendedName>
        <fullName evidence="4">Lysozyme</fullName>
        <ecNumber evidence="4">3.2.1.17</ecNumber>
    </recommendedName>
</protein>
<dbReference type="STRING" id="1798183.GA0061080_10513"/>
<sequence>MFNYENAYNLVMKSYLFNKPNVNEKTKMYLAEARKNVSNKLHWPGKGSGITLGPGYDMKERSSENILNDLLDIGISSDIAQKVSNAVVKKEAEINSFMIENKDVISLTEEQEKLLLEKIIPDYENRVNKTIKINLNQHEYDALVSFVYNIGSIKSDSNLAKYINEGKKKEAMDVLEQYNKSGDKVLDGLKKRREKEREIFEKGIYATKIY</sequence>
<dbReference type="InterPro" id="IPR023346">
    <property type="entry name" value="Lysozyme-like_dom_sf"/>
</dbReference>
<dbReference type="Gene3D" id="1.10.530.40">
    <property type="match status" value="1"/>
</dbReference>
<dbReference type="GO" id="GO:0042742">
    <property type="term" value="P:defense response to bacterium"/>
    <property type="evidence" value="ECO:0007669"/>
    <property type="project" value="UniProtKB-KW"/>
</dbReference>
<evidence type="ECO:0000256" key="4">
    <source>
        <dbReference type="RuleBase" id="RU003788"/>
    </source>
</evidence>
<dbReference type="InterPro" id="IPR051018">
    <property type="entry name" value="Bacteriophage_GH24"/>
</dbReference>
<dbReference type="Pfam" id="PF00959">
    <property type="entry name" value="Phage_lysozyme"/>
    <property type="match status" value="1"/>
</dbReference>
<name>A0A1C4CVR3_9GAMM</name>
<dbReference type="InterPro" id="IPR023347">
    <property type="entry name" value="Lysozyme_dom_sf"/>
</dbReference>
<keyword evidence="4" id="KW-0378">Hydrolase</keyword>
<dbReference type="GO" id="GO:0009253">
    <property type="term" value="P:peptidoglycan catabolic process"/>
    <property type="evidence" value="ECO:0007669"/>
    <property type="project" value="InterPro"/>
</dbReference>
<comment type="catalytic activity">
    <reaction evidence="4">
        <text>Hydrolysis of (1-&gt;4)-beta-linkages between N-acetylmuramic acid and N-acetyl-D-glucosamine residues in a peptidoglycan and between N-acetyl-D-glucosamine residues in chitodextrins.</text>
        <dbReference type="EC" id="3.2.1.17"/>
    </reaction>
</comment>
<accession>A0A1C4CVR3</accession>
<evidence type="ECO:0000313" key="6">
    <source>
        <dbReference type="Proteomes" id="UP000199698"/>
    </source>
</evidence>
<proteinExistence type="inferred from homology"/>
<dbReference type="EMBL" id="FMBA01000051">
    <property type="protein sequence ID" value="SCC23151.1"/>
    <property type="molecule type" value="Genomic_DNA"/>
</dbReference>
<dbReference type="AlphaFoldDB" id="A0A1C4CVR3"/>
<dbReference type="CDD" id="cd00737">
    <property type="entry name" value="lyz_endolysin_autolysin"/>
    <property type="match status" value="1"/>
</dbReference>
<keyword evidence="4" id="KW-0326">Glycosidase</keyword>
<dbReference type="Proteomes" id="UP000199698">
    <property type="component" value="Unassembled WGS sequence"/>
</dbReference>
<dbReference type="GO" id="GO:0016998">
    <property type="term" value="P:cell wall macromolecule catabolic process"/>
    <property type="evidence" value="ECO:0007669"/>
    <property type="project" value="InterPro"/>
</dbReference>
<evidence type="ECO:0000256" key="1">
    <source>
        <dbReference type="ARBA" id="ARBA00022529"/>
    </source>
</evidence>
<dbReference type="SUPFAM" id="SSF53955">
    <property type="entry name" value="Lysozyme-like"/>
    <property type="match status" value="1"/>
</dbReference>
<comment type="similarity">
    <text evidence="4">Belongs to the glycosyl hydrolase 24 family.</text>
</comment>
<dbReference type="GO" id="GO:0031640">
    <property type="term" value="P:killing of cells of another organism"/>
    <property type="evidence" value="ECO:0007669"/>
    <property type="project" value="UniProtKB-KW"/>
</dbReference>
<evidence type="ECO:0000256" key="2">
    <source>
        <dbReference type="ARBA" id="ARBA00022638"/>
    </source>
</evidence>
<dbReference type="PANTHER" id="PTHR38107">
    <property type="match status" value="1"/>
</dbReference>
<organism evidence="5 6">
    <name type="scientific">Gilliamella intestini</name>
    <dbReference type="NCBI Taxonomy" id="1798183"/>
    <lineage>
        <taxon>Bacteria</taxon>
        <taxon>Pseudomonadati</taxon>
        <taxon>Pseudomonadota</taxon>
        <taxon>Gammaproteobacteria</taxon>
        <taxon>Orbales</taxon>
        <taxon>Orbaceae</taxon>
        <taxon>Gilliamella</taxon>
    </lineage>
</organism>
<evidence type="ECO:0000256" key="3">
    <source>
        <dbReference type="ARBA" id="ARBA00023200"/>
    </source>
</evidence>
<keyword evidence="2 4" id="KW-0081">Bacteriolytic enzyme</keyword>